<name>A0A1Q9GTD1_9GAMM</name>
<evidence type="ECO:0000313" key="1">
    <source>
        <dbReference type="EMBL" id="OLQ78347.1"/>
    </source>
</evidence>
<organism evidence="1 2">
    <name type="scientific">Photobacterium proteolyticum</name>
    <dbReference type="NCBI Taxonomy" id="1903952"/>
    <lineage>
        <taxon>Bacteria</taxon>
        <taxon>Pseudomonadati</taxon>
        <taxon>Pseudomonadota</taxon>
        <taxon>Gammaproteobacteria</taxon>
        <taxon>Vibrionales</taxon>
        <taxon>Vibrionaceae</taxon>
        <taxon>Photobacterium</taxon>
    </lineage>
</organism>
<dbReference type="AlphaFoldDB" id="A0A1Q9GTD1"/>
<reference evidence="1 2" key="1">
    <citation type="submission" date="2016-09" db="EMBL/GenBank/DDBJ databases">
        <title>Photobacterium proteolyticum sp. nov. a protease producing bacterium isolated from ocean sediments of Laizhou Bay.</title>
        <authorList>
            <person name="Li Y."/>
        </authorList>
    </citation>
    <scope>NUCLEOTIDE SEQUENCE [LARGE SCALE GENOMIC DNA]</scope>
    <source>
        <strain evidence="1 2">13-12</strain>
    </source>
</reference>
<gene>
    <name evidence="1" type="ORF">BIT28_00190</name>
</gene>
<dbReference type="EMBL" id="MJIL01000056">
    <property type="protein sequence ID" value="OLQ78347.1"/>
    <property type="molecule type" value="Genomic_DNA"/>
</dbReference>
<evidence type="ECO:0000313" key="2">
    <source>
        <dbReference type="Proteomes" id="UP000186905"/>
    </source>
</evidence>
<sequence>MKPTINDFPYPNIPITLQGQLNKLSDTIGIRRNLLIDAGEKELQAMCYVVLYRHLTQQQRQMAMKTIHSIKKRALIGALIDKTLDTTFVNPQWGVWSLTNDELIQDIASHEQIQYLAGLIGVGASGMSIWELVQKVVKARAVGYKQLATLVIWGFVIWNNKELNKSRNELKNRTQINTSRFY</sequence>
<dbReference type="STRING" id="1903952.BIT28_00190"/>
<protein>
    <submittedName>
        <fullName evidence="1">Uncharacterized protein</fullName>
    </submittedName>
</protein>
<dbReference type="Proteomes" id="UP000186905">
    <property type="component" value="Unassembled WGS sequence"/>
</dbReference>
<dbReference type="RefSeq" id="WP_075763199.1">
    <property type="nucleotide sequence ID" value="NZ_MJIL01000056.1"/>
</dbReference>
<accession>A0A1Q9GTD1</accession>
<proteinExistence type="predicted"/>
<keyword evidence="2" id="KW-1185">Reference proteome</keyword>
<comment type="caution">
    <text evidence="1">The sequence shown here is derived from an EMBL/GenBank/DDBJ whole genome shotgun (WGS) entry which is preliminary data.</text>
</comment>
<dbReference type="OrthoDB" id="5916510at2"/>